<dbReference type="EMBL" id="BARV01041542">
    <property type="protein sequence ID" value="GAI51715.1"/>
    <property type="molecule type" value="Genomic_DNA"/>
</dbReference>
<name>X1QL19_9ZZZZ</name>
<gene>
    <name evidence="1" type="ORF">S06H3_62840</name>
</gene>
<dbReference type="InterPro" id="IPR036278">
    <property type="entry name" value="Sialidase_sf"/>
</dbReference>
<sequence length="146" mass="16310">QMVAPNMRARVPWGIRSWGINLDIGISAGLSPHGPGAVFYCMRSTGAAFYETYIMRSFDHGHTWELVARTGAWNEAPLVYVDPTDQSIVYTAGTEDGIHSYLYRSTDHGETIADVGPTDRFGPYIAPERGLLWINPANHRFLRVLQ</sequence>
<dbReference type="SUPFAM" id="SSF50939">
    <property type="entry name" value="Sialidases"/>
    <property type="match status" value="1"/>
</dbReference>
<reference evidence="1" key="1">
    <citation type="journal article" date="2014" name="Front. Microbiol.">
        <title>High frequency of phylogenetically diverse reductive dehalogenase-homologous genes in deep subseafloor sedimentary metagenomes.</title>
        <authorList>
            <person name="Kawai M."/>
            <person name="Futagami T."/>
            <person name="Toyoda A."/>
            <person name="Takaki Y."/>
            <person name="Nishi S."/>
            <person name="Hori S."/>
            <person name="Arai W."/>
            <person name="Tsubouchi T."/>
            <person name="Morono Y."/>
            <person name="Uchiyama I."/>
            <person name="Ito T."/>
            <person name="Fujiyama A."/>
            <person name="Inagaki F."/>
            <person name="Takami H."/>
        </authorList>
    </citation>
    <scope>NUCLEOTIDE SEQUENCE</scope>
    <source>
        <strain evidence="1">Expedition CK06-06</strain>
    </source>
</reference>
<protein>
    <submittedName>
        <fullName evidence="1">Uncharacterized protein</fullName>
    </submittedName>
</protein>
<dbReference type="InterPro" id="IPR015943">
    <property type="entry name" value="WD40/YVTN_repeat-like_dom_sf"/>
</dbReference>
<accession>X1QL19</accession>
<comment type="caution">
    <text evidence="1">The sequence shown here is derived from an EMBL/GenBank/DDBJ whole genome shotgun (WGS) entry which is preliminary data.</text>
</comment>
<dbReference type="AlphaFoldDB" id="X1QL19"/>
<proteinExistence type="predicted"/>
<dbReference type="Gene3D" id="2.130.10.10">
    <property type="entry name" value="YVTN repeat-like/Quinoprotein amine dehydrogenase"/>
    <property type="match status" value="1"/>
</dbReference>
<evidence type="ECO:0000313" key="1">
    <source>
        <dbReference type="EMBL" id="GAI51715.1"/>
    </source>
</evidence>
<feature type="non-terminal residue" evidence="1">
    <location>
        <position position="1"/>
    </location>
</feature>
<organism evidence="1">
    <name type="scientific">marine sediment metagenome</name>
    <dbReference type="NCBI Taxonomy" id="412755"/>
    <lineage>
        <taxon>unclassified sequences</taxon>
        <taxon>metagenomes</taxon>
        <taxon>ecological metagenomes</taxon>
    </lineage>
</organism>
<feature type="non-terminal residue" evidence="1">
    <location>
        <position position="146"/>
    </location>
</feature>